<evidence type="ECO:0000313" key="2">
    <source>
        <dbReference type="EMBL" id="KAL1600532.1"/>
    </source>
</evidence>
<feature type="region of interest" description="Disordered" evidence="1">
    <location>
        <begin position="1"/>
        <end position="23"/>
    </location>
</feature>
<comment type="caution">
    <text evidence="2">The sequence shown here is derived from an EMBL/GenBank/DDBJ whole genome shotgun (WGS) entry which is preliminary data.</text>
</comment>
<dbReference type="Proteomes" id="UP001521785">
    <property type="component" value="Unassembled WGS sequence"/>
</dbReference>
<evidence type="ECO:0000313" key="3">
    <source>
        <dbReference type="Proteomes" id="UP001521785"/>
    </source>
</evidence>
<gene>
    <name evidence="2" type="ORF">SLS60_006918</name>
</gene>
<dbReference type="EMBL" id="JAKJXO020000009">
    <property type="protein sequence ID" value="KAL1600532.1"/>
    <property type="molecule type" value="Genomic_DNA"/>
</dbReference>
<proteinExistence type="predicted"/>
<evidence type="ECO:0000256" key="1">
    <source>
        <dbReference type="SAM" id="MobiDB-lite"/>
    </source>
</evidence>
<reference evidence="2 3" key="1">
    <citation type="submission" date="2024-02" db="EMBL/GenBank/DDBJ databases">
        <title>De novo assembly and annotation of 12 fungi associated with fruit tree decline syndrome in Ontario, Canada.</title>
        <authorList>
            <person name="Sulman M."/>
            <person name="Ellouze W."/>
            <person name="Ilyukhin E."/>
        </authorList>
    </citation>
    <scope>NUCLEOTIDE SEQUENCE [LARGE SCALE GENOMIC DNA]</scope>
    <source>
        <strain evidence="2 3">M42-189</strain>
    </source>
</reference>
<keyword evidence="3" id="KW-1185">Reference proteome</keyword>
<name>A0ABR3R861_9PLEO</name>
<sequence length="106" mass="12391">MGGYYQPQRSSKIKKLANKTSNSLQVREDQILQEREDQKKLLEMEETNKLFKSAKTRRTREQIENDPDVKAREIEKKKELERKKEEEVAAKAVVDKGKETDGINVN</sequence>
<feature type="region of interest" description="Disordered" evidence="1">
    <location>
        <begin position="79"/>
        <end position="106"/>
    </location>
</feature>
<protein>
    <submittedName>
        <fullName evidence="2">Uncharacterized protein</fullName>
    </submittedName>
</protein>
<accession>A0ABR3R861</accession>
<organism evidence="2 3">
    <name type="scientific">Paraconiothyrium brasiliense</name>
    <dbReference type="NCBI Taxonomy" id="300254"/>
    <lineage>
        <taxon>Eukaryota</taxon>
        <taxon>Fungi</taxon>
        <taxon>Dikarya</taxon>
        <taxon>Ascomycota</taxon>
        <taxon>Pezizomycotina</taxon>
        <taxon>Dothideomycetes</taxon>
        <taxon>Pleosporomycetidae</taxon>
        <taxon>Pleosporales</taxon>
        <taxon>Massarineae</taxon>
        <taxon>Didymosphaeriaceae</taxon>
        <taxon>Paraconiothyrium</taxon>
    </lineage>
</organism>